<dbReference type="SUPFAM" id="SSF51126">
    <property type="entry name" value="Pectin lyase-like"/>
    <property type="match status" value="1"/>
</dbReference>
<evidence type="ECO:0000313" key="2">
    <source>
        <dbReference type="EMBL" id="MDR7088664.1"/>
    </source>
</evidence>
<reference evidence="2 3" key="1">
    <citation type="submission" date="2023-07" db="EMBL/GenBank/DDBJ databases">
        <title>Sorghum-associated microbial communities from plants grown in Nebraska, USA.</title>
        <authorList>
            <person name="Schachtman D."/>
        </authorList>
    </citation>
    <scope>NUCLEOTIDE SEQUENCE [LARGE SCALE GENOMIC DNA]</scope>
    <source>
        <strain evidence="2 3">BE190</strain>
    </source>
</reference>
<evidence type="ECO:0000313" key="3">
    <source>
        <dbReference type="Proteomes" id="UP001253595"/>
    </source>
</evidence>
<keyword evidence="3" id="KW-1185">Reference proteome</keyword>
<sequence>MKNAINIFLISLLMAVSGIVNAATPFPFPAGYFVPAKMPMHLVYPRPDTETAAHARHRWAHPQMEYAIPIGVQGGSWPFKYELVSGPSGAKIGSLYGETNYGSITWTPTATSGTQEFKVRITDQELKTVEATWKVTIDPSMFVFVKSGATGTKTGAIDNPLATAAEWHKSATDSTYANKIIVFRGGNYNLVGDIANNNNVRLTANQKTPSLIGFPGEEPVIDASTAKILVGDLTDIFVAGITWKNARNDVADAHFFWLTGEVSRTTFWRNHFTDMQFGKAGTDNTGPVFISNTVKAKTNILYKENLITNVNNATGNGHYFDIYRASYVLVEQNIARNSATSYGFWVKSSISFVSVRANEAFDNVRGTQTSIGYGSAVGEVPHDHEICWNRIVVPSDQDGPAILAVISDFYKGQSYNTFIYRNTVVNGYSTIRFMGKTPFETDANVIVTTKPNLWNTAEMKTTIPNVVAGPTAGIVQQLEGRYVGAEFGKVGADVATSPAPVAPLNPKYQ</sequence>
<feature type="signal peptide" evidence="1">
    <location>
        <begin position="1"/>
        <end position="22"/>
    </location>
</feature>
<organism evidence="2 3">
    <name type="scientific">Cellvibrio fibrivorans</name>
    <dbReference type="NCBI Taxonomy" id="126350"/>
    <lineage>
        <taxon>Bacteria</taxon>
        <taxon>Pseudomonadati</taxon>
        <taxon>Pseudomonadota</taxon>
        <taxon>Gammaproteobacteria</taxon>
        <taxon>Cellvibrionales</taxon>
        <taxon>Cellvibrionaceae</taxon>
        <taxon>Cellvibrio</taxon>
    </lineage>
</organism>
<evidence type="ECO:0008006" key="4">
    <source>
        <dbReference type="Google" id="ProtNLM"/>
    </source>
</evidence>
<dbReference type="Proteomes" id="UP001253595">
    <property type="component" value="Unassembled WGS sequence"/>
</dbReference>
<name>A0ABU1UU02_9GAMM</name>
<dbReference type="InterPro" id="IPR013783">
    <property type="entry name" value="Ig-like_fold"/>
</dbReference>
<dbReference type="EMBL" id="JAVDVX010000001">
    <property type="protein sequence ID" value="MDR7088664.1"/>
    <property type="molecule type" value="Genomic_DNA"/>
</dbReference>
<protein>
    <recommendedName>
        <fullName evidence="4">Pectate lyase</fullName>
    </recommendedName>
</protein>
<feature type="chain" id="PRO_5045371135" description="Pectate lyase" evidence="1">
    <location>
        <begin position="23"/>
        <end position="509"/>
    </location>
</feature>
<accession>A0ABU1UU02</accession>
<comment type="caution">
    <text evidence="2">The sequence shown here is derived from an EMBL/GenBank/DDBJ whole genome shotgun (WGS) entry which is preliminary data.</text>
</comment>
<evidence type="ECO:0000256" key="1">
    <source>
        <dbReference type="SAM" id="SignalP"/>
    </source>
</evidence>
<proteinExistence type="predicted"/>
<dbReference type="RefSeq" id="WP_310068576.1">
    <property type="nucleotide sequence ID" value="NZ_JAVDVX010000001.1"/>
</dbReference>
<gene>
    <name evidence="2" type="ORF">J2X05_000667</name>
</gene>
<keyword evidence="1" id="KW-0732">Signal</keyword>
<dbReference type="InterPro" id="IPR011050">
    <property type="entry name" value="Pectin_lyase_fold/virulence"/>
</dbReference>
<dbReference type="Gene3D" id="2.60.40.10">
    <property type="entry name" value="Immunoglobulins"/>
    <property type="match status" value="1"/>
</dbReference>